<accession>A0A1G5AGM3</accession>
<protein>
    <recommendedName>
        <fullName evidence="4">Transcriptional regulator MntR</fullName>
    </recommendedName>
    <alternativeName>
        <fullName evidence="14">Manganese transport regulator</fullName>
    </alternativeName>
</protein>
<organism evidence="16 17">
    <name type="scientific">Desulfoluna spongiiphila</name>
    <dbReference type="NCBI Taxonomy" id="419481"/>
    <lineage>
        <taxon>Bacteria</taxon>
        <taxon>Pseudomonadati</taxon>
        <taxon>Thermodesulfobacteriota</taxon>
        <taxon>Desulfobacteria</taxon>
        <taxon>Desulfobacterales</taxon>
        <taxon>Desulfolunaceae</taxon>
        <taxon>Desulfoluna</taxon>
    </lineage>
</organism>
<comment type="subunit">
    <text evidence="3">Homodimer.</text>
</comment>
<feature type="domain" description="HTH dtxR-type" evidence="15">
    <location>
        <begin position="43"/>
        <end position="104"/>
    </location>
</feature>
<evidence type="ECO:0000256" key="11">
    <source>
        <dbReference type="ARBA" id="ARBA00023163"/>
    </source>
</evidence>
<dbReference type="GO" id="GO:0003677">
    <property type="term" value="F:DNA binding"/>
    <property type="evidence" value="ECO:0007669"/>
    <property type="project" value="UniProtKB-KW"/>
</dbReference>
<evidence type="ECO:0000256" key="7">
    <source>
        <dbReference type="ARBA" id="ARBA00023004"/>
    </source>
</evidence>
<evidence type="ECO:0000256" key="14">
    <source>
        <dbReference type="ARBA" id="ARBA00032593"/>
    </source>
</evidence>
<dbReference type="SMART" id="SM00899">
    <property type="entry name" value="FeoA"/>
    <property type="match status" value="1"/>
</dbReference>
<keyword evidence="7" id="KW-0408">Iron</keyword>
<dbReference type="SMART" id="SM00529">
    <property type="entry name" value="HTH_DTXR"/>
    <property type="match status" value="1"/>
</dbReference>
<evidence type="ECO:0000256" key="9">
    <source>
        <dbReference type="ARBA" id="ARBA00023125"/>
    </source>
</evidence>
<evidence type="ECO:0000256" key="5">
    <source>
        <dbReference type="ARBA" id="ARBA00022490"/>
    </source>
</evidence>
<keyword evidence="10" id="KW-0010">Activator</keyword>
<dbReference type="AlphaFoldDB" id="A0A1G5AGM3"/>
<dbReference type="Pfam" id="PF04023">
    <property type="entry name" value="FeoA"/>
    <property type="match status" value="1"/>
</dbReference>
<gene>
    <name evidence="16" type="ORF">SAMN05216233_101165</name>
</gene>
<dbReference type="SUPFAM" id="SSF47979">
    <property type="entry name" value="Iron-dependent repressor protein, dimerization domain"/>
    <property type="match status" value="1"/>
</dbReference>
<dbReference type="InterPro" id="IPR001367">
    <property type="entry name" value="Fe_dep_repressor"/>
</dbReference>
<evidence type="ECO:0000256" key="3">
    <source>
        <dbReference type="ARBA" id="ARBA00011738"/>
    </source>
</evidence>
<dbReference type="SUPFAM" id="SSF46785">
    <property type="entry name" value="Winged helix' DNA-binding domain"/>
    <property type="match status" value="1"/>
</dbReference>
<dbReference type="GO" id="GO:0046983">
    <property type="term" value="F:protein dimerization activity"/>
    <property type="evidence" value="ECO:0007669"/>
    <property type="project" value="InterPro"/>
</dbReference>
<dbReference type="Gene3D" id="1.10.10.10">
    <property type="entry name" value="Winged helix-like DNA-binding domain superfamily/Winged helix DNA-binding domain"/>
    <property type="match status" value="1"/>
</dbReference>
<evidence type="ECO:0000256" key="12">
    <source>
        <dbReference type="ARBA" id="ARBA00023211"/>
    </source>
</evidence>
<keyword evidence="5" id="KW-0963">Cytoplasm</keyword>
<dbReference type="InterPro" id="IPR036390">
    <property type="entry name" value="WH_DNA-bd_sf"/>
</dbReference>
<comment type="function">
    <text evidence="13">In the presence of manganese, represses expression of mntH and mntS. Up-regulates expression of mntP.</text>
</comment>
<evidence type="ECO:0000256" key="2">
    <source>
        <dbReference type="ARBA" id="ARBA00007871"/>
    </source>
</evidence>
<evidence type="ECO:0000256" key="13">
    <source>
        <dbReference type="ARBA" id="ARBA00025185"/>
    </source>
</evidence>
<evidence type="ECO:0000256" key="8">
    <source>
        <dbReference type="ARBA" id="ARBA00023015"/>
    </source>
</evidence>
<keyword evidence="11" id="KW-0804">Transcription</keyword>
<keyword evidence="8" id="KW-0805">Transcription regulation</keyword>
<dbReference type="InterPro" id="IPR022687">
    <property type="entry name" value="HTH_DTXR"/>
</dbReference>
<dbReference type="GO" id="GO:0005737">
    <property type="term" value="C:cytoplasm"/>
    <property type="evidence" value="ECO:0007669"/>
    <property type="project" value="UniProtKB-SubCell"/>
</dbReference>
<evidence type="ECO:0000313" key="17">
    <source>
        <dbReference type="Proteomes" id="UP000198870"/>
    </source>
</evidence>
<evidence type="ECO:0000256" key="6">
    <source>
        <dbReference type="ARBA" id="ARBA00022491"/>
    </source>
</evidence>
<evidence type="ECO:0000313" key="16">
    <source>
        <dbReference type="EMBL" id="SCX77007.1"/>
    </source>
</evidence>
<keyword evidence="9" id="KW-0238">DNA-binding</keyword>
<dbReference type="Pfam" id="PF01325">
    <property type="entry name" value="Fe_dep_repress"/>
    <property type="match status" value="1"/>
</dbReference>
<dbReference type="InterPro" id="IPR050536">
    <property type="entry name" value="DtxR_MntR_Metal-Reg"/>
</dbReference>
<dbReference type="Gene3D" id="2.30.30.90">
    <property type="match status" value="1"/>
</dbReference>
<dbReference type="GO" id="GO:0003700">
    <property type="term" value="F:DNA-binding transcription factor activity"/>
    <property type="evidence" value="ECO:0007669"/>
    <property type="project" value="InterPro"/>
</dbReference>
<dbReference type="Pfam" id="PF02742">
    <property type="entry name" value="Fe_dep_repr_C"/>
    <property type="match status" value="1"/>
</dbReference>
<comment type="similarity">
    <text evidence="2">Belongs to the DtxR/MntR family.</text>
</comment>
<evidence type="ECO:0000256" key="4">
    <source>
        <dbReference type="ARBA" id="ARBA00022386"/>
    </source>
</evidence>
<evidence type="ECO:0000256" key="10">
    <source>
        <dbReference type="ARBA" id="ARBA00023159"/>
    </source>
</evidence>
<dbReference type="InterPro" id="IPR008988">
    <property type="entry name" value="Transcriptional_repressor_C"/>
</dbReference>
<keyword evidence="12" id="KW-0464">Manganese</keyword>
<dbReference type="EMBL" id="FMUX01000001">
    <property type="protein sequence ID" value="SCX77007.1"/>
    <property type="molecule type" value="Genomic_DNA"/>
</dbReference>
<dbReference type="Proteomes" id="UP000198870">
    <property type="component" value="Unassembled WGS sequence"/>
</dbReference>
<dbReference type="SUPFAM" id="SSF50037">
    <property type="entry name" value="C-terminal domain of transcriptional repressors"/>
    <property type="match status" value="1"/>
</dbReference>
<dbReference type="PANTHER" id="PTHR33238">
    <property type="entry name" value="IRON (METAL) DEPENDENT REPRESSOR, DTXR FAMILY"/>
    <property type="match status" value="1"/>
</dbReference>
<dbReference type="Gene3D" id="1.10.60.10">
    <property type="entry name" value="Iron dependent repressor, metal binding and dimerisation domain"/>
    <property type="match status" value="1"/>
</dbReference>
<dbReference type="InterPro" id="IPR038157">
    <property type="entry name" value="FeoA_core_dom"/>
</dbReference>
<keyword evidence="6" id="KW-0678">Repressor</keyword>
<dbReference type="InterPro" id="IPR022689">
    <property type="entry name" value="Iron_dep_repressor"/>
</dbReference>
<proteinExistence type="inferred from homology"/>
<dbReference type="InterPro" id="IPR036421">
    <property type="entry name" value="Fe_dep_repressor_sf"/>
</dbReference>
<reference evidence="16 17" key="1">
    <citation type="submission" date="2016-10" db="EMBL/GenBank/DDBJ databases">
        <authorList>
            <person name="de Groot N.N."/>
        </authorList>
    </citation>
    <scope>NUCLEOTIDE SEQUENCE [LARGE SCALE GENOMIC DNA]</scope>
    <source>
        <strain evidence="16 17">AA1</strain>
    </source>
</reference>
<dbReference type="GO" id="GO:0046914">
    <property type="term" value="F:transition metal ion binding"/>
    <property type="evidence" value="ECO:0007669"/>
    <property type="project" value="InterPro"/>
</dbReference>
<dbReference type="STRING" id="419481.SAMN05216233_101165"/>
<comment type="subcellular location">
    <subcellularLocation>
        <location evidence="1">Cytoplasm</location>
    </subcellularLocation>
</comment>
<sequence>MTVLGSPDLYSDRRKKVPNVKPFYIRINHTDGVKSLMSQIEELSASLEDYLEAIYHVVSEKQAARAKDIAKKTGVNSSSVTGALRALAEKGYINYAPYDLITLTPKGQKHARDVVRRHEALKDFFIRVLFIDPTEAEETACKMEHTVSRSVLDRIISLMEFIDLCPRAGTEWLGQFAARCEKESPLDECKGCLEQCIGGLRDLGGLDPDSGKTQNLSSLASGERGLIVKIAGKGNVARQLKESGADVGNIIEVEAVDEPGEVIRAKVMGYHLDLRKEDAEKVVVKMF</sequence>
<evidence type="ECO:0000256" key="1">
    <source>
        <dbReference type="ARBA" id="ARBA00004496"/>
    </source>
</evidence>
<dbReference type="PANTHER" id="PTHR33238:SF11">
    <property type="entry name" value="TRANSCRIPTIONAL REGULATOR MNTR"/>
    <property type="match status" value="1"/>
</dbReference>
<evidence type="ECO:0000259" key="15">
    <source>
        <dbReference type="PROSITE" id="PS50944"/>
    </source>
</evidence>
<dbReference type="PROSITE" id="PS50944">
    <property type="entry name" value="HTH_DTXR"/>
    <property type="match status" value="1"/>
</dbReference>
<keyword evidence="17" id="KW-1185">Reference proteome</keyword>
<dbReference type="InterPro" id="IPR036388">
    <property type="entry name" value="WH-like_DNA-bd_sf"/>
</dbReference>
<dbReference type="InterPro" id="IPR007167">
    <property type="entry name" value="Fe-transptr_FeoA-like"/>
</dbReference>
<name>A0A1G5AGM3_9BACT</name>